<evidence type="ECO:0000256" key="1">
    <source>
        <dbReference type="ARBA" id="ARBA00010020"/>
    </source>
</evidence>
<organism evidence="2 3">
    <name type="scientific">Monopterus albus</name>
    <name type="common">Swamp eel</name>
    <dbReference type="NCBI Taxonomy" id="43700"/>
    <lineage>
        <taxon>Eukaryota</taxon>
        <taxon>Metazoa</taxon>
        <taxon>Chordata</taxon>
        <taxon>Craniata</taxon>
        <taxon>Vertebrata</taxon>
        <taxon>Euteleostomi</taxon>
        <taxon>Actinopterygii</taxon>
        <taxon>Neopterygii</taxon>
        <taxon>Teleostei</taxon>
        <taxon>Neoteleostei</taxon>
        <taxon>Acanthomorphata</taxon>
        <taxon>Anabantaria</taxon>
        <taxon>Synbranchiformes</taxon>
        <taxon>Synbranchidae</taxon>
        <taxon>Monopterus</taxon>
    </lineage>
</organism>
<dbReference type="GO" id="GO:0031209">
    <property type="term" value="C:SCAR complex"/>
    <property type="evidence" value="ECO:0007669"/>
    <property type="project" value="TreeGrafter"/>
</dbReference>
<sequence length="119" mass="13462">MTEQQNFSEVISQILQASSATRKDLVDNHSNLLKVADYCENNYLKAEDPSKAVEEARALTIQALASVSYQINSLARSLLKLLDVQAVQIKHMDNTVIVIRNADYYNSYGDKLYNCLYNL</sequence>
<evidence type="ECO:0000313" key="2">
    <source>
        <dbReference type="Ensembl" id="ENSMALP00000005213.1"/>
    </source>
</evidence>
<dbReference type="GO" id="GO:0030027">
    <property type="term" value="C:lamellipodium"/>
    <property type="evidence" value="ECO:0007669"/>
    <property type="project" value="TreeGrafter"/>
</dbReference>
<dbReference type="GO" id="GO:0098858">
    <property type="term" value="C:actin-based cell projection"/>
    <property type="evidence" value="ECO:0007669"/>
    <property type="project" value="TreeGrafter"/>
</dbReference>
<dbReference type="GO" id="GO:0035591">
    <property type="term" value="F:signaling adaptor activity"/>
    <property type="evidence" value="ECO:0007669"/>
    <property type="project" value="TreeGrafter"/>
</dbReference>
<dbReference type="InterPro" id="IPR028457">
    <property type="entry name" value="ABI"/>
</dbReference>
<dbReference type="AlphaFoldDB" id="A0A3Q3IK82"/>
<dbReference type="PANTHER" id="PTHR10460">
    <property type="entry name" value="ABL INTERACTOR FAMILY MEMBER"/>
    <property type="match status" value="1"/>
</dbReference>
<dbReference type="Proteomes" id="UP000261600">
    <property type="component" value="Unplaced"/>
</dbReference>
<dbReference type="STRING" id="43700.ENSMALP00000005213"/>
<reference evidence="2" key="2">
    <citation type="submission" date="2025-09" db="UniProtKB">
        <authorList>
            <consortium name="Ensembl"/>
        </authorList>
    </citation>
    <scope>IDENTIFICATION</scope>
</reference>
<protein>
    <recommendedName>
        <fullName evidence="4">ABI family, member 3b</fullName>
    </recommendedName>
</protein>
<proteinExistence type="inferred from homology"/>
<comment type="similarity">
    <text evidence="1">Belongs to the ABI family.</text>
</comment>
<dbReference type="PANTHER" id="PTHR10460:SF60">
    <property type="entry name" value="ABI GENE FAMILY MEMBER 3"/>
    <property type="match status" value="1"/>
</dbReference>
<dbReference type="Ensembl" id="ENSMALT00000005332.1">
    <property type="protein sequence ID" value="ENSMALP00000005213.1"/>
    <property type="gene ID" value="ENSMALG00000003757.1"/>
</dbReference>
<dbReference type="GO" id="GO:0017124">
    <property type="term" value="F:SH3 domain binding"/>
    <property type="evidence" value="ECO:0007669"/>
    <property type="project" value="TreeGrafter"/>
</dbReference>
<evidence type="ECO:0008006" key="4">
    <source>
        <dbReference type="Google" id="ProtNLM"/>
    </source>
</evidence>
<reference evidence="2" key="1">
    <citation type="submission" date="2025-08" db="UniProtKB">
        <authorList>
            <consortium name="Ensembl"/>
        </authorList>
    </citation>
    <scope>IDENTIFICATION</scope>
</reference>
<keyword evidence="3" id="KW-1185">Reference proteome</keyword>
<evidence type="ECO:0000313" key="3">
    <source>
        <dbReference type="Proteomes" id="UP000261600"/>
    </source>
</evidence>
<dbReference type="GO" id="GO:0001764">
    <property type="term" value="P:neuron migration"/>
    <property type="evidence" value="ECO:0007669"/>
    <property type="project" value="TreeGrafter"/>
</dbReference>
<dbReference type="Gene3D" id="6.10.140.1620">
    <property type="match status" value="1"/>
</dbReference>
<accession>A0A3Q3IK82</accession>
<name>A0A3Q3IK82_MONAL</name>